<feature type="region of interest" description="Disordered" evidence="1">
    <location>
        <begin position="1"/>
        <end position="23"/>
    </location>
</feature>
<dbReference type="STRING" id="913774.A0A0C3HPC3"/>
<keyword evidence="3" id="KW-1185">Reference proteome</keyword>
<protein>
    <submittedName>
        <fullName evidence="2">Uncharacterized protein</fullName>
    </submittedName>
</protein>
<dbReference type="OrthoDB" id="1045822at2759"/>
<dbReference type="EMBL" id="KN832872">
    <property type="protein sequence ID" value="KIN04865.1"/>
    <property type="molecule type" value="Genomic_DNA"/>
</dbReference>
<dbReference type="InParanoid" id="A0A0C3HPC3"/>
<name>A0A0C3HPC3_OIDMZ</name>
<evidence type="ECO:0000313" key="2">
    <source>
        <dbReference type="EMBL" id="KIN04865.1"/>
    </source>
</evidence>
<accession>A0A0C3HPC3</accession>
<gene>
    <name evidence="2" type="ORF">OIDMADRAFT_142677</name>
</gene>
<feature type="compositionally biased region" description="Basic and acidic residues" evidence="1">
    <location>
        <begin position="327"/>
        <end position="342"/>
    </location>
</feature>
<feature type="region of interest" description="Disordered" evidence="1">
    <location>
        <begin position="327"/>
        <end position="349"/>
    </location>
</feature>
<sequence>MVSESNPEPAGAIQPGSDNCYRPTRPVPRRNLYVDADYGGTSKWIAPLSLVIAYQRYRVRQLYDIQGNAVCDLMAAYCCPPCTNARIDREIRVREGDKRLRRKWENKANYRAAVEVGAIQHINAPPRRIEPMRYVSPRVTSEHTSNHSFVPPLNAQGCRALHDVQSVEPQKPRLAFLRPQKHRNNSNPQQGNEAEFHPDEVEELLCGIGGSNLEGQNSSLGNRELGQPIETASPPASIIATEAQKATPPSEAHNSVARRAELETENTDAQDGTSIEHTSTNFEGGDIATSLRGKRSTIGVTGGHELSYVHDFSDCPVSKSVLMYYEKEENKSKKPPSQDRTRSSLLSNNPYQCLLGDQQVDSLSSGRHRVSNRHTEFSGEEVSSSGCTAGPRTTTYRMESEDRLECSSNKAATRSTDDFVPTFLPSDIEARTDKKATSF</sequence>
<evidence type="ECO:0000313" key="3">
    <source>
        <dbReference type="Proteomes" id="UP000054321"/>
    </source>
</evidence>
<feature type="region of interest" description="Disordered" evidence="1">
    <location>
        <begin position="372"/>
        <end position="411"/>
    </location>
</feature>
<dbReference type="HOGENOM" id="CLU_624200_0_0_1"/>
<reference evidence="2 3" key="1">
    <citation type="submission" date="2014-04" db="EMBL/GenBank/DDBJ databases">
        <authorList>
            <consortium name="DOE Joint Genome Institute"/>
            <person name="Kuo A."/>
            <person name="Martino E."/>
            <person name="Perotto S."/>
            <person name="Kohler A."/>
            <person name="Nagy L.G."/>
            <person name="Floudas D."/>
            <person name="Copeland A."/>
            <person name="Barry K.W."/>
            <person name="Cichocki N."/>
            <person name="Veneault-Fourrey C."/>
            <person name="LaButti K."/>
            <person name="Lindquist E.A."/>
            <person name="Lipzen A."/>
            <person name="Lundell T."/>
            <person name="Morin E."/>
            <person name="Murat C."/>
            <person name="Sun H."/>
            <person name="Tunlid A."/>
            <person name="Henrissat B."/>
            <person name="Grigoriev I.V."/>
            <person name="Hibbett D.S."/>
            <person name="Martin F."/>
            <person name="Nordberg H.P."/>
            <person name="Cantor M.N."/>
            <person name="Hua S.X."/>
        </authorList>
    </citation>
    <scope>NUCLEOTIDE SEQUENCE [LARGE SCALE GENOMIC DNA]</scope>
    <source>
        <strain evidence="2 3">Zn</strain>
    </source>
</reference>
<feature type="compositionally biased region" description="Polar residues" evidence="1">
    <location>
        <begin position="269"/>
        <end position="282"/>
    </location>
</feature>
<feature type="region of interest" description="Disordered" evidence="1">
    <location>
        <begin position="242"/>
        <end position="288"/>
    </location>
</feature>
<dbReference type="Proteomes" id="UP000054321">
    <property type="component" value="Unassembled WGS sequence"/>
</dbReference>
<reference evidence="3" key="2">
    <citation type="submission" date="2015-01" db="EMBL/GenBank/DDBJ databases">
        <title>Evolutionary Origins and Diversification of the Mycorrhizal Mutualists.</title>
        <authorList>
            <consortium name="DOE Joint Genome Institute"/>
            <consortium name="Mycorrhizal Genomics Consortium"/>
            <person name="Kohler A."/>
            <person name="Kuo A."/>
            <person name="Nagy L.G."/>
            <person name="Floudas D."/>
            <person name="Copeland A."/>
            <person name="Barry K.W."/>
            <person name="Cichocki N."/>
            <person name="Veneault-Fourrey C."/>
            <person name="LaButti K."/>
            <person name="Lindquist E.A."/>
            <person name="Lipzen A."/>
            <person name="Lundell T."/>
            <person name="Morin E."/>
            <person name="Murat C."/>
            <person name="Riley R."/>
            <person name="Ohm R."/>
            <person name="Sun H."/>
            <person name="Tunlid A."/>
            <person name="Henrissat B."/>
            <person name="Grigoriev I.V."/>
            <person name="Hibbett D.S."/>
            <person name="Martin F."/>
        </authorList>
    </citation>
    <scope>NUCLEOTIDE SEQUENCE [LARGE SCALE GENOMIC DNA]</scope>
    <source>
        <strain evidence="3">Zn</strain>
    </source>
</reference>
<organism evidence="2 3">
    <name type="scientific">Oidiodendron maius (strain Zn)</name>
    <dbReference type="NCBI Taxonomy" id="913774"/>
    <lineage>
        <taxon>Eukaryota</taxon>
        <taxon>Fungi</taxon>
        <taxon>Dikarya</taxon>
        <taxon>Ascomycota</taxon>
        <taxon>Pezizomycotina</taxon>
        <taxon>Leotiomycetes</taxon>
        <taxon>Leotiomycetes incertae sedis</taxon>
        <taxon>Myxotrichaceae</taxon>
        <taxon>Oidiodendron</taxon>
    </lineage>
</organism>
<proteinExistence type="predicted"/>
<feature type="compositionally biased region" description="Polar residues" evidence="1">
    <location>
        <begin position="381"/>
        <end position="397"/>
    </location>
</feature>
<evidence type="ECO:0000256" key="1">
    <source>
        <dbReference type="SAM" id="MobiDB-lite"/>
    </source>
</evidence>
<dbReference type="AlphaFoldDB" id="A0A0C3HPC3"/>